<reference evidence="7" key="1">
    <citation type="submission" date="2021-03" db="EMBL/GenBank/DDBJ databases">
        <authorList>
            <person name="Tagirdzhanova G."/>
        </authorList>
    </citation>
    <scope>NUCLEOTIDE SEQUENCE</scope>
</reference>
<dbReference type="AlphaFoldDB" id="A0A8H3IND3"/>
<dbReference type="PROSITE" id="PS50005">
    <property type="entry name" value="TPR"/>
    <property type="match status" value="1"/>
</dbReference>
<dbReference type="SMART" id="SM00028">
    <property type="entry name" value="TPR"/>
    <property type="match status" value="6"/>
</dbReference>
<dbReference type="OrthoDB" id="5986190at2759"/>
<dbReference type="InterPro" id="IPR011009">
    <property type="entry name" value="Kinase-like_dom_sf"/>
</dbReference>
<keyword evidence="2 4" id="KW-0067">ATP-binding</keyword>
<dbReference type="GO" id="GO:0005524">
    <property type="term" value="F:ATP binding"/>
    <property type="evidence" value="ECO:0007669"/>
    <property type="project" value="UniProtKB-UniRule"/>
</dbReference>
<dbReference type="SMART" id="SM00220">
    <property type="entry name" value="S_TKc"/>
    <property type="match status" value="1"/>
</dbReference>
<dbReference type="Proteomes" id="UP000664521">
    <property type="component" value="Unassembled WGS sequence"/>
</dbReference>
<keyword evidence="3" id="KW-0802">TPR repeat</keyword>
<evidence type="ECO:0000256" key="5">
    <source>
        <dbReference type="SAM" id="Coils"/>
    </source>
</evidence>
<protein>
    <recommendedName>
        <fullName evidence="6">Protein kinase domain-containing protein</fullName>
    </recommendedName>
</protein>
<dbReference type="PROSITE" id="PS50011">
    <property type="entry name" value="PROTEIN_KINASE_DOM"/>
    <property type="match status" value="1"/>
</dbReference>
<feature type="binding site" evidence="4">
    <location>
        <position position="82"/>
    </location>
    <ligand>
        <name>ATP</name>
        <dbReference type="ChEBI" id="CHEBI:30616"/>
    </ligand>
</feature>
<sequence length="916" mass="104121">MPVQFEWTTFSSSIGSRYSTSADLSSVDILSEQDSLLSFLATAQALMLEMLPLVWNQQLIGFGATSRIHESYGNQQTSFAFKRVHDASKSSTPHSTIYRILTNEILTLCGPFSRNHPNIVQLQGICWEISCINDDAWPVLVFEKADFGDLYSFAMTPIGREMGLDKRLSLCIEMEKAIMDMHSMNIVHGDIKPQNVLVFKDPIEGYRARVTDFGYTTRFADEKSRVRLPISYPWNAPEHDRLGREWFPSQARKADIFSFGLTCFWLVFEPFLSGSLESHLDISSTSVPEEASLIAISRNKKKLREVVRGLIAAHTDLRGQKAAALETFFDMSLNDNPDKRDFGLKRLLDNLASQKETDEGLETVLEFTDRQSGDAFKLDSWLFDLYRCDYRVRRHIGQCLLEQYRTDPRLGLQVALCYKLGFGVARDVDIATKILDQDRLDFGPVQESLQILIARSGRPDPTRKTDSTVGNMGYLGHMHWTDFTEHYRQQLKLEEAEAQIRREKADLELTFGQGSYIGHTLVEALCGIYSTQGKWKDVEALCLGELRVCEEGLGNTEALIRSYKSKVARAYQNQGRLQAAETFAEDAFEEYDEIWGEESPLTMDSMVLLASIYLDQGRWDEAVELYDRVLEQQKLQLGQNHPSTLLTMNNLAVTYWLQGRWDQSLAMQNQVLDVERLRLRDDDPSLLMTMSAILVSHTRCGRWGLADEMNTVVLEGRQRILGPGHPDTIISLGNRAWIYREQGRLDEAAEIELKAIETGDRVWGPDHPNQLTLVANLAATRWAQDRYDEAENLTAKALESRQRVLGPKHPDTLVSLSDLASILWIKGQYDECETLEMEVLEARKELLGDDHHETLVSLSNLAHTYSKKNQLDKARSLHTQVLESRRRVLGEEHPDTLSTIADLDLLSQQINEANGM</sequence>
<keyword evidence="5" id="KW-0175">Coiled coil</keyword>
<dbReference type="Pfam" id="PF00069">
    <property type="entry name" value="Pkinase"/>
    <property type="match status" value="1"/>
</dbReference>
<keyword evidence="1 4" id="KW-0547">Nucleotide-binding</keyword>
<dbReference type="InterPro" id="IPR000719">
    <property type="entry name" value="Prot_kinase_dom"/>
</dbReference>
<keyword evidence="8" id="KW-1185">Reference proteome</keyword>
<feature type="repeat" description="TPR" evidence="3">
    <location>
        <begin position="603"/>
        <end position="636"/>
    </location>
</feature>
<dbReference type="PANTHER" id="PTHR46082">
    <property type="entry name" value="ATP/GTP-BINDING PROTEIN-RELATED"/>
    <property type="match status" value="1"/>
</dbReference>
<dbReference type="InterPro" id="IPR008271">
    <property type="entry name" value="Ser/Thr_kinase_AS"/>
</dbReference>
<dbReference type="CDD" id="cd00180">
    <property type="entry name" value="PKc"/>
    <property type="match status" value="1"/>
</dbReference>
<evidence type="ECO:0000256" key="2">
    <source>
        <dbReference type="ARBA" id="ARBA00022840"/>
    </source>
</evidence>
<proteinExistence type="predicted"/>
<gene>
    <name evidence="7" type="ORF">HETSPECPRED_005835</name>
</gene>
<evidence type="ECO:0000259" key="6">
    <source>
        <dbReference type="PROSITE" id="PS50011"/>
    </source>
</evidence>
<feature type="domain" description="Protein kinase" evidence="6">
    <location>
        <begin position="54"/>
        <end position="329"/>
    </location>
</feature>
<dbReference type="SUPFAM" id="SSF48452">
    <property type="entry name" value="TPR-like"/>
    <property type="match status" value="2"/>
</dbReference>
<evidence type="ECO:0000313" key="7">
    <source>
        <dbReference type="EMBL" id="CAF9925433.1"/>
    </source>
</evidence>
<name>A0A8H3IND3_9LECA</name>
<evidence type="ECO:0000313" key="8">
    <source>
        <dbReference type="Proteomes" id="UP000664521"/>
    </source>
</evidence>
<feature type="coiled-coil region" evidence="5">
    <location>
        <begin position="486"/>
        <end position="513"/>
    </location>
</feature>
<evidence type="ECO:0000256" key="3">
    <source>
        <dbReference type="PROSITE-ProRule" id="PRU00339"/>
    </source>
</evidence>
<dbReference type="Pfam" id="PF13424">
    <property type="entry name" value="TPR_12"/>
    <property type="match status" value="3"/>
</dbReference>
<dbReference type="Gene3D" id="1.25.40.10">
    <property type="entry name" value="Tetratricopeptide repeat domain"/>
    <property type="match status" value="2"/>
</dbReference>
<dbReference type="PROSITE" id="PS00108">
    <property type="entry name" value="PROTEIN_KINASE_ST"/>
    <property type="match status" value="1"/>
</dbReference>
<dbReference type="Pfam" id="PF13374">
    <property type="entry name" value="TPR_10"/>
    <property type="match status" value="2"/>
</dbReference>
<dbReference type="InterPro" id="IPR017441">
    <property type="entry name" value="Protein_kinase_ATP_BS"/>
</dbReference>
<organism evidence="7 8">
    <name type="scientific">Heterodermia speciosa</name>
    <dbReference type="NCBI Taxonomy" id="116794"/>
    <lineage>
        <taxon>Eukaryota</taxon>
        <taxon>Fungi</taxon>
        <taxon>Dikarya</taxon>
        <taxon>Ascomycota</taxon>
        <taxon>Pezizomycotina</taxon>
        <taxon>Lecanoromycetes</taxon>
        <taxon>OSLEUM clade</taxon>
        <taxon>Lecanoromycetidae</taxon>
        <taxon>Caliciales</taxon>
        <taxon>Physciaceae</taxon>
        <taxon>Heterodermia</taxon>
    </lineage>
</organism>
<dbReference type="PANTHER" id="PTHR46082:SF6">
    <property type="entry name" value="AAA+ ATPASE DOMAIN-CONTAINING PROTEIN-RELATED"/>
    <property type="match status" value="1"/>
</dbReference>
<dbReference type="InterPro" id="IPR053137">
    <property type="entry name" value="NLR-like"/>
</dbReference>
<dbReference type="EMBL" id="CAJPDS010000038">
    <property type="protein sequence ID" value="CAF9925433.1"/>
    <property type="molecule type" value="Genomic_DNA"/>
</dbReference>
<comment type="caution">
    <text evidence="7">The sequence shown here is derived from an EMBL/GenBank/DDBJ whole genome shotgun (WGS) entry which is preliminary data.</text>
</comment>
<dbReference type="Gene3D" id="1.10.510.10">
    <property type="entry name" value="Transferase(Phosphotransferase) domain 1"/>
    <property type="match status" value="1"/>
</dbReference>
<accession>A0A8H3IND3</accession>
<dbReference type="InterPro" id="IPR011990">
    <property type="entry name" value="TPR-like_helical_dom_sf"/>
</dbReference>
<dbReference type="InterPro" id="IPR019734">
    <property type="entry name" value="TPR_rpt"/>
</dbReference>
<evidence type="ECO:0000256" key="4">
    <source>
        <dbReference type="PROSITE-ProRule" id="PRU10141"/>
    </source>
</evidence>
<dbReference type="PROSITE" id="PS00107">
    <property type="entry name" value="PROTEIN_KINASE_ATP"/>
    <property type="match status" value="1"/>
</dbReference>
<dbReference type="GO" id="GO:0004672">
    <property type="term" value="F:protein kinase activity"/>
    <property type="evidence" value="ECO:0007669"/>
    <property type="project" value="InterPro"/>
</dbReference>
<evidence type="ECO:0000256" key="1">
    <source>
        <dbReference type="ARBA" id="ARBA00022741"/>
    </source>
</evidence>
<dbReference type="SUPFAM" id="SSF56112">
    <property type="entry name" value="Protein kinase-like (PK-like)"/>
    <property type="match status" value="1"/>
</dbReference>